<gene>
    <name evidence="1" type="ORF">GCM10022423_21980</name>
</gene>
<dbReference type="InterPro" id="IPR058087">
    <property type="entry name" value="XAC2610_dom"/>
</dbReference>
<dbReference type="NCBIfam" id="NF047539">
    <property type="entry name" value="XAC2610_fam"/>
    <property type="match status" value="1"/>
</dbReference>
<dbReference type="EMBL" id="BAABDU010000004">
    <property type="protein sequence ID" value="GAA3768436.1"/>
    <property type="molecule type" value="Genomic_DNA"/>
</dbReference>
<name>A0ABP7GRE7_9FLAO</name>
<comment type="caution">
    <text evidence="1">The sequence shown here is derived from an EMBL/GenBank/DDBJ whole genome shotgun (WGS) entry which is preliminary data.</text>
</comment>
<dbReference type="RefSeq" id="WP_345144252.1">
    <property type="nucleotide sequence ID" value="NZ_BAABDU010000004.1"/>
</dbReference>
<keyword evidence="2" id="KW-1185">Reference proteome</keyword>
<evidence type="ECO:0000313" key="2">
    <source>
        <dbReference type="Proteomes" id="UP001500748"/>
    </source>
</evidence>
<dbReference type="Proteomes" id="UP001500748">
    <property type="component" value="Unassembled WGS sequence"/>
</dbReference>
<protein>
    <submittedName>
        <fullName evidence="1">Uncharacterized protein</fullName>
    </submittedName>
</protein>
<evidence type="ECO:0000313" key="1">
    <source>
        <dbReference type="EMBL" id="GAA3768436.1"/>
    </source>
</evidence>
<accession>A0ABP7GRE7</accession>
<organism evidence="1 2">
    <name type="scientific">Flavobacterium ginsengiterrae</name>
    <dbReference type="NCBI Taxonomy" id="871695"/>
    <lineage>
        <taxon>Bacteria</taxon>
        <taxon>Pseudomonadati</taxon>
        <taxon>Bacteroidota</taxon>
        <taxon>Flavobacteriia</taxon>
        <taxon>Flavobacteriales</taxon>
        <taxon>Flavobacteriaceae</taxon>
        <taxon>Flavobacterium</taxon>
    </lineage>
</organism>
<reference evidence="2" key="1">
    <citation type="journal article" date="2019" name="Int. J. Syst. Evol. Microbiol.">
        <title>The Global Catalogue of Microorganisms (GCM) 10K type strain sequencing project: providing services to taxonomists for standard genome sequencing and annotation.</title>
        <authorList>
            <consortium name="The Broad Institute Genomics Platform"/>
            <consortium name="The Broad Institute Genome Sequencing Center for Infectious Disease"/>
            <person name="Wu L."/>
            <person name="Ma J."/>
        </authorList>
    </citation>
    <scope>NUCLEOTIDE SEQUENCE [LARGE SCALE GENOMIC DNA]</scope>
    <source>
        <strain evidence="2">JCM 17337</strain>
    </source>
</reference>
<sequence length="290" mass="33061">MKQNITLLIAFVTTVFASAQISYTGFIDKYPIELVTNIYSDGVGSAIYTYSNHDTPIDLDAKMVQKTLTLIEKDKNGKQSAKFIFQNYNSKSADLSGIWKDNSGKELKISLKKVFDLDEYKNRDFSGKEILQSVSFKDKYFKLILTKEKNDFEAKVTGVKIIEKKTDKLIQQFDVDRQLLGVNSISIDDYNFDGISDFSVYEGGTAGPDSTSLYFLYDPKTGKYFESSFSGTSLEFDSKTKRIYEHNQCCAGRSFIKAEYKVVNNKMILLKQTCMEYDDKTGDYKKIKCN</sequence>
<proteinExistence type="predicted"/>